<organism evidence="1">
    <name type="scientific">Propionibacterium freudenreichii subsp. freudenreichii</name>
    <dbReference type="NCBI Taxonomy" id="66712"/>
    <lineage>
        <taxon>Bacteria</taxon>
        <taxon>Bacillati</taxon>
        <taxon>Actinomycetota</taxon>
        <taxon>Actinomycetes</taxon>
        <taxon>Propionibacteriales</taxon>
        <taxon>Propionibacteriaceae</taxon>
        <taxon>Propionibacterium</taxon>
    </lineage>
</organism>
<name>A0A068VT92_PROFF</name>
<accession>A0A068VT92</accession>
<dbReference type="EMBL" id="LM676434">
    <property type="protein sequence ID" value="CEP27282.1"/>
    <property type="molecule type" value="Genomic_DNA"/>
</dbReference>
<protein>
    <submittedName>
        <fullName evidence="1">Uncharacterized protein</fullName>
    </submittedName>
</protein>
<sequence>MKTSTDPLE</sequence>
<gene>
    <name evidence="1" type="ORF">PFCIRM138_00690</name>
</gene>
<reference evidence="1" key="1">
    <citation type="submission" date="2014-08" db="EMBL/GenBank/DDBJ databases">
        <authorList>
            <person name="Falentin Helene"/>
        </authorList>
    </citation>
    <scope>NUCLEOTIDE SEQUENCE</scope>
</reference>
<evidence type="ECO:0000313" key="1">
    <source>
        <dbReference type="EMBL" id="CEP27282.1"/>
    </source>
</evidence>
<proteinExistence type="predicted"/>